<dbReference type="AlphaFoldDB" id="A0A0A9C6M2"/>
<proteinExistence type="predicted"/>
<dbReference type="EMBL" id="GBRH01230748">
    <property type="protein sequence ID" value="JAD67147.1"/>
    <property type="molecule type" value="Transcribed_RNA"/>
</dbReference>
<reference evidence="1" key="2">
    <citation type="journal article" date="2015" name="Data Brief">
        <title>Shoot transcriptome of the giant reed, Arundo donax.</title>
        <authorList>
            <person name="Barrero R.A."/>
            <person name="Guerrero F.D."/>
            <person name="Moolhuijzen P."/>
            <person name="Goolsby J.A."/>
            <person name="Tidwell J."/>
            <person name="Bellgard S.E."/>
            <person name="Bellgard M.I."/>
        </authorList>
    </citation>
    <scope>NUCLEOTIDE SEQUENCE</scope>
    <source>
        <tissue evidence="1">Shoot tissue taken approximately 20 cm above the soil surface</tissue>
    </source>
</reference>
<organism evidence="1">
    <name type="scientific">Arundo donax</name>
    <name type="common">Giant reed</name>
    <name type="synonym">Donax arundinaceus</name>
    <dbReference type="NCBI Taxonomy" id="35708"/>
    <lineage>
        <taxon>Eukaryota</taxon>
        <taxon>Viridiplantae</taxon>
        <taxon>Streptophyta</taxon>
        <taxon>Embryophyta</taxon>
        <taxon>Tracheophyta</taxon>
        <taxon>Spermatophyta</taxon>
        <taxon>Magnoliopsida</taxon>
        <taxon>Liliopsida</taxon>
        <taxon>Poales</taxon>
        <taxon>Poaceae</taxon>
        <taxon>PACMAD clade</taxon>
        <taxon>Arundinoideae</taxon>
        <taxon>Arundineae</taxon>
        <taxon>Arundo</taxon>
    </lineage>
</organism>
<sequence>MRFRLALKCIDRELKFKTRSVCQRHH</sequence>
<accession>A0A0A9C6M2</accession>
<name>A0A0A9C6M2_ARUDO</name>
<evidence type="ECO:0000313" key="1">
    <source>
        <dbReference type="EMBL" id="JAD67147.1"/>
    </source>
</evidence>
<protein>
    <submittedName>
        <fullName evidence="1">Uncharacterized protein</fullName>
    </submittedName>
</protein>
<reference evidence="1" key="1">
    <citation type="submission" date="2014-09" db="EMBL/GenBank/DDBJ databases">
        <authorList>
            <person name="Magalhaes I.L.F."/>
            <person name="Oliveira U."/>
            <person name="Santos F.R."/>
            <person name="Vidigal T.H.D.A."/>
            <person name="Brescovit A.D."/>
            <person name="Santos A.J."/>
        </authorList>
    </citation>
    <scope>NUCLEOTIDE SEQUENCE</scope>
    <source>
        <tissue evidence="1">Shoot tissue taken approximately 20 cm above the soil surface</tissue>
    </source>
</reference>